<keyword evidence="2" id="KW-1185">Reference proteome</keyword>
<sequence>MEVMKANPAIGATNMKHQQQFFIDRMGFDDLQTCIKQGKRSMEIFYFQALLSALSKNFQNFPWPWAMFGIASKLNIYLLIPHDCQTDFDLNGIVSITKIQLTESIFPPHTSWSTIEFYLNQFHFNFVIHVFILAVRYIDQRPWIETYVKHDTIIAKTTSDVPHFVNHKVSIARKITVY</sequence>
<reference evidence="1 2" key="1">
    <citation type="submission" date="2015-04" db="EMBL/GenBank/DDBJ databases">
        <authorList>
            <person name="Syromyatnikov M.Y."/>
            <person name="Popov V.N."/>
        </authorList>
    </citation>
    <scope>NUCLEOTIDE SEQUENCE [LARGE SCALE GENOMIC DNA]</scope>
</reference>
<proteinExistence type="predicted"/>
<protein>
    <submittedName>
        <fullName evidence="1">CLUMA_CG021144, isoform A</fullName>
    </submittedName>
</protein>
<dbReference type="Proteomes" id="UP000183832">
    <property type="component" value="Unassembled WGS sequence"/>
</dbReference>
<name>A0A1J1J6I6_9DIPT</name>
<accession>A0A1J1J6I6</accession>
<organism evidence="1 2">
    <name type="scientific">Clunio marinus</name>
    <dbReference type="NCBI Taxonomy" id="568069"/>
    <lineage>
        <taxon>Eukaryota</taxon>
        <taxon>Metazoa</taxon>
        <taxon>Ecdysozoa</taxon>
        <taxon>Arthropoda</taxon>
        <taxon>Hexapoda</taxon>
        <taxon>Insecta</taxon>
        <taxon>Pterygota</taxon>
        <taxon>Neoptera</taxon>
        <taxon>Endopterygota</taxon>
        <taxon>Diptera</taxon>
        <taxon>Nematocera</taxon>
        <taxon>Chironomoidea</taxon>
        <taxon>Chironomidae</taxon>
        <taxon>Clunio</taxon>
    </lineage>
</organism>
<dbReference type="EMBL" id="CVRI01000074">
    <property type="protein sequence ID" value="CRL08019.1"/>
    <property type="molecule type" value="Genomic_DNA"/>
</dbReference>
<evidence type="ECO:0000313" key="1">
    <source>
        <dbReference type="EMBL" id="CRL08019.1"/>
    </source>
</evidence>
<dbReference type="AlphaFoldDB" id="A0A1J1J6I6"/>
<evidence type="ECO:0000313" key="2">
    <source>
        <dbReference type="Proteomes" id="UP000183832"/>
    </source>
</evidence>
<gene>
    <name evidence="1" type="ORF">CLUMA_CG021144</name>
</gene>